<evidence type="ECO:0000313" key="2">
    <source>
        <dbReference type="EMBL" id="CAL5228132.1"/>
    </source>
</evidence>
<gene>
    <name evidence="2" type="primary">g11211</name>
    <name evidence="2" type="ORF">VP750_LOCUS10038</name>
</gene>
<proteinExistence type="predicted"/>
<reference evidence="2 3" key="1">
    <citation type="submission" date="2024-06" db="EMBL/GenBank/DDBJ databases">
        <authorList>
            <person name="Kraege A."/>
            <person name="Thomma B."/>
        </authorList>
    </citation>
    <scope>NUCLEOTIDE SEQUENCE [LARGE SCALE GENOMIC DNA]</scope>
</reference>
<evidence type="ECO:0000313" key="3">
    <source>
        <dbReference type="Proteomes" id="UP001497392"/>
    </source>
</evidence>
<keyword evidence="3" id="KW-1185">Reference proteome</keyword>
<dbReference type="Proteomes" id="UP001497392">
    <property type="component" value="Unassembled WGS sequence"/>
</dbReference>
<evidence type="ECO:0000256" key="1">
    <source>
        <dbReference type="SAM" id="MobiDB-lite"/>
    </source>
</evidence>
<accession>A0ABP1G7Q7</accession>
<sequence>MHSAHVQLQRPVLRPQTCRRSSDRSVLGRRRPMMTHIPAALQHCLALQSALLFNWDGDEDRYGAGEIDPYRPL</sequence>
<organism evidence="2 3">
    <name type="scientific">Coccomyxa viridis</name>
    <dbReference type="NCBI Taxonomy" id="1274662"/>
    <lineage>
        <taxon>Eukaryota</taxon>
        <taxon>Viridiplantae</taxon>
        <taxon>Chlorophyta</taxon>
        <taxon>core chlorophytes</taxon>
        <taxon>Trebouxiophyceae</taxon>
        <taxon>Trebouxiophyceae incertae sedis</taxon>
        <taxon>Coccomyxaceae</taxon>
        <taxon>Coccomyxa</taxon>
    </lineage>
</organism>
<feature type="region of interest" description="Disordered" evidence="1">
    <location>
        <begin position="1"/>
        <end position="27"/>
    </location>
</feature>
<comment type="caution">
    <text evidence="2">The sequence shown here is derived from an EMBL/GenBank/DDBJ whole genome shotgun (WGS) entry which is preliminary data.</text>
</comment>
<dbReference type="EMBL" id="CAXHTA020000018">
    <property type="protein sequence ID" value="CAL5228132.1"/>
    <property type="molecule type" value="Genomic_DNA"/>
</dbReference>
<protein>
    <submittedName>
        <fullName evidence="2">G11211 protein</fullName>
    </submittedName>
</protein>
<name>A0ABP1G7Q7_9CHLO</name>